<dbReference type="AlphaFoldDB" id="J3MTS4"/>
<dbReference type="EnsemblPlants" id="OB08G25050.1">
    <property type="protein sequence ID" value="OB08G25050.1"/>
    <property type="gene ID" value="OB08G25050"/>
</dbReference>
<evidence type="ECO:0000313" key="2">
    <source>
        <dbReference type="Proteomes" id="UP000006038"/>
    </source>
</evidence>
<organism evidence="1">
    <name type="scientific">Oryza brachyantha</name>
    <name type="common">malo sina</name>
    <dbReference type="NCBI Taxonomy" id="4533"/>
    <lineage>
        <taxon>Eukaryota</taxon>
        <taxon>Viridiplantae</taxon>
        <taxon>Streptophyta</taxon>
        <taxon>Embryophyta</taxon>
        <taxon>Tracheophyta</taxon>
        <taxon>Spermatophyta</taxon>
        <taxon>Magnoliopsida</taxon>
        <taxon>Liliopsida</taxon>
        <taxon>Poales</taxon>
        <taxon>Poaceae</taxon>
        <taxon>BOP clade</taxon>
        <taxon>Oryzoideae</taxon>
        <taxon>Oryzeae</taxon>
        <taxon>Oryzinae</taxon>
        <taxon>Oryza</taxon>
    </lineage>
</organism>
<protein>
    <submittedName>
        <fullName evidence="1">Uncharacterized protein</fullName>
    </submittedName>
</protein>
<dbReference type="Gramene" id="OB08G25050.1">
    <property type="protein sequence ID" value="OB08G25050.1"/>
    <property type="gene ID" value="OB08G25050"/>
</dbReference>
<keyword evidence="2" id="KW-1185">Reference proteome</keyword>
<name>J3MTS4_ORYBR</name>
<sequence>KFCQKQAIFHPLNYAWIKNLEVLIESFISSESFIYSLRVLIRDNQFSFLSVLICFGIIRNRTLFVGTEAVLVYMSN</sequence>
<reference evidence="1" key="1">
    <citation type="journal article" date="2013" name="Nat. Commun.">
        <title>Whole-genome sequencing of Oryza brachyantha reveals mechanisms underlying Oryza genome evolution.</title>
        <authorList>
            <person name="Chen J."/>
            <person name="Huang Q."/>
            <person name="Gao D."/>
            <person name="Wang J."/>
            <person name="Lang Y."/>
            <person name="Liu T."/>
            <person name="Li B."/>
            <person name="Bai Z."/>
            <person name="Luis Goicoechea J."/>
            <person name="Liang C."/>
            <person name="Chen C."/>
            <person name="Zhang W."/>
            <person name="Sun S."/>
            <person name="Liao Y."/>
            <person name="Zhang X."/>
            <person name="Yang L."/>
            <person name="Song C."/>
            <person name="Wang M."/>
            <person name="Shi J."/>
            <person name="Liu G."/>
            <person name="Liu J."/>
            <person name="Zhou H."/>
            <person name="Zhou W."/>
            <person name="Yu Q."/>
            <person name="An N."/>
            <person name="Chen Y."/>
            <person name="Cai Q."/>
            <person name="Wang B."/>
            <person name="Liu B."/>
            <person name="Min J."/>
            <person name="Huang Y."/>
            <person name="Wu H."/>
            <person name="Li Z."/>
            <person name="Zhang Y."/>
            <person name="Yin Y."/>
            <person name="Song W."/>
            <person name="Jiang J."/>
            <person name="Jackson S.A."/>
            <person name="Wing R.A."/>
            <person name="Wang J."/>
            <person name="Chen M."/>
        </authorList>
    </citation>
    <scope>NUCLEOTIDE SEQUENCE [LARGE SCALE GENOMIC DNA]</scope>
    <source>
        <strain evidence="1">cv. IRGC 101232</strain>
    </source>
</reference>
<dbReference type="Proteomes" id="UP000006038">
    <property type="component" value="Chromosome 8"/>
</dbReference>
<accession>J3MTS4</accession>
<reference evidence="1" key="2">
    <citation type="submission" date="2013-04" db="UniProtKB">
        <authorList>
            <consortium name="EnsemblPlants"/>
        </authorList>
    </citation>
    <scope>IDENTIFICATION</scope>
</reference>
<dbReference type="HOGENOM" id="CLU_2661806_0_0_1"/>
<evidence type="ECO:0000313" key="1">
    <source>
        <dbReference type="EnsemblPlants" id="OB08G25050.1"/>
    </source>
</evidence>
<proteinExistence type="predicted"/>